<protein>
    <submittedName>
        <fullName evidence="6">Helix-turn-helix transcriptional regulator</fullName>
    </submittedName>
</protein>
<evidence type="ECO:0000313" key="7">
    <source>
        <dbReference type="Proteomes" id="UP000663400"/>
    </source>
</evidence>
<keyword evidence="3" id="KW-0804">Transcription</keyword>
<dbReference type="Proteomes" id="UP000663400">
    <property type="component" value="Chromosome"/>
</dbReference>
<organism evidence="6 7">
    <name type="scientific">Lysobacter arenosi</name>
    <dbReference type="NCBI Taxonomy" id="2795387"/>
    <lineage>
        <taxon>Bacteria</taxon>
        <taxon>Pseudomonadati</taxon>
        <taxon>Pseudomonadota</taxon>
        <taxon>Gammaproteobacteria</taxon>
        <taxon>Lysobacterales</taxon>
        <taxon>Lysobacteraceae</taxon>
        <taxon>Lysobacter</taxon>
    </lineage>
</organism>
<evidence type="ECO:0000256" key="3">
    <source>
        <dbReference type="ARBA" id="ARBA00023163"/>
    </source>
</evidence>
<dbReference type="RefSeq" id="WP_207527153.1">
    <property type="nucleotide sequence ID" value="NZ_CP071517.1"/>
</dbReference>
<dbReference type="InterPro" id="IPR018060">
    <property type="entry name" value="HTH_AraC"/>
</dbReference>
<name>A0ABX7RFT5_9GAMM</name>
<accession>A0ABX7RFT5</accession>
<proteinExistence type="predicted"/>
<feature type="compositionally biased region" description="Polar residues" evidence="4">
    <location>
        <begin position="275"/>
        <end position="294"/>
    </location>
</feature>
<feature type="region of interest" description="Disordered" evidence="4">
    <location>
        <begin position="275"/>
        <end position="300"/>
    </location>
</feature>
<feature type="domain" description="HTH araC/xylS-type" evidence="5">
    <location>
        <begin position="178"/>
        <end position="278"/>
    </location>
</feature>
<keyword evidence="7" id="KW-1185">Reference proteome</keyword>
<dbReference type="Gene3D" id="1.10.10.60">
    <property type="entry name" value="Homeodomain-like"/>
    <property type="match status" value="2"/>
</dbReference>
<dbReference type="PROSITE" id="PS01124">
    <property type="entry name" value="HTH_ARAC_FAMILY_2"/>
    <property type="match status" value="1"/>
</dbReference>
<dbReference type="InterPro" id="IPR009057">
    <property type="entry name" value="Homeodomain-like_sf"/>
</dbReference>
<evidence type="ECO:0000256" key="1">
    <source>
        <dbReference type="ARBA" id="ARBA00023015"/>
    </source>
</evidence>
<evidence type="ECO:0000259" key="5">
    <source>
        <dbReference type="PROSITE" id="PS01124"/>
    </source>
</evidence>
<dbReference type="PANTHER" id="PTHR43280">
    <property type="entry name" value="ARAC-FAMILY TRANSCRIPTIONAL REGULATOR"/>
    <property type="match status" value="1"/>
</dbReference>
<keyword evidence="1" id="KW-0805">Transcription regulation</keyword>
<dbReference type="EMBL" id="CP071517">
    <property type="protein sequence ID" value="QSX76585.1"/>
    <property type="molecule type" value="Genomic_DNA"/>
</dbReference>
<evidence type="ECO:0000256" key="4">
    <source>
        <dbReference type="SAM" id="MobiDB-lite"/>
    </source>
</evidence>
<sequence>MALRYHALSASSPLPIAGDEQWLRLTVASDEGLRLPRDWISLLLPLRGDLQLQGSDCQWLLRNGQGQLWCAGPISAQGAHGSLWLCLAGHPAAWAQHFGNARAMHEQLPWQHTTPRLLRRQLLRVARGLRDGQAPADEVLSTLLGDQQLAIAARLPRCRGRNRSHRRQTLLRLLHVRHLVRCHVDADDESDAAIDLAWLADRAHYSSGHLIRIHREVFGETPSEYLARLRSARAWRLVRETAMPVGEITQALGFESQSAFCRAFKHTFGMTATQARRSHAPSLQTSSNHDTATEATPCAA</sequence>
<reference evidence="6 7" key="1">
    <citation type="submission" date="2021-02" db="EMBL/GenBank/DDBJ databases">
        <title>Lysobacter arenosi sp. nov., isolated from soil of gangwondo yeongwol, south Korea.</title>
        <authorList>
            <person name="Kim K.R."/>
            <person name="Kim K.H."/>
            <person name="Jeon C.O."/>
        </authorList>
    </citation>
    <scope>NUCLEOTIDE SEQUENCE [LARGE SCALE GENOMIC DNA]</scope>
    <source>
        <strain evidence="6 7">R7</strain>
    </source>
</reference>
<evidence type="ECO:0000313" key="6">
    <source>
        <dbReference type="EMBL" id="QSX76585.1"/>
    </source>
</evidence>
<gene>
    <name evidence="6" type="ORF">HIV01_009030</name>
</gene>
<dbReference type="Pfam" id="PF12833">
    <property type="entry name" value="HTH_18"/>
    <property type="match status" value="1"/>
</dbReference>
<dbReference type="SMART" id="SM00342">
    <property type="entry name" value="HTH_ARAC"/>
    <property type="match status" value="1"/>
</dbReference>
<dbReference type="SUPFAM" id="SSF46689">
    <property type="entry name" value="Homeodomain-like"/>
    <property type="match status" value="1"/>
</dbReference>
<keyword evidence="2" id="KW-0238">DNA-binding</keyword>
<evidence type="ECO:0000256" key="2">
    <source>
        <dbReference type="ARBA" id="ARBA00023125"/>
    </source>
</evidence>
<dbReference type="PANTHER" id="PTHR43280:SF28">
    <property type="entry name" value="HTH-TYPE TRANSCRIPTIONAL ACTIVATOR RHAS"/>
    <property type="match status" value="1"/>
</dbReference>